<dbReference type="AlphaFoldDB" id="A0ABC8BVA4"/>
<dbReference type="EMBL" id="CP020563">
    <property type="protein sequence ID" value="ARF74022.1"/>
    <property type="molecule type" value="Genomic_DNA"/>
</dbReference>
<evidence type="ECO:0000313" key="2">
    <source>
        <dbReference type="Proteomes" id="UP000192251"/>
    </source>
</evidence>
<protein>
    <submittedName>
        <fullName evidence="1">Uncharacterized protein</fullName>
    </submittedName>
</protein>
<evidence type="ECO:0000313" key="1">
    <source>
        <dbReference type="EMBL" id="ARF74022.1"/>
    </source>
</evidence>
<reference evidence="1 2" key="1">
    <citation type="submission" date="2017-04" db="EMBL/GenBank/DDBJ databases">
        <title>The complete genome sequence of Streptomyces albolongus YIM 101047, the producer of novel bafilomycins and novel odoriferous sesquiterpenoids.</title>
        <authorList>
            <person name="Yin M."/>
            <person name="Jiang Y."/>
        </authorList>
    </citation>
    <scope>NUCLEOTIDE SEQUENCE [LARGE SCALE GENOMIC DNA]</scope>
    <source>
        <strain evidence="1 2">YIM 101047</strain>
    </source>
</reference>
<keyword evidence="2" id="KW-1185">Reference proteome</keyword>
<name>A0ABC8BVA4_9ACTN</name>
<dbReference type="Proteomes" id="UP000192251">
    <property type="component" value="Chromosome"/>
</dbReference>
<dbReference type="KEGG" id="kab:B7C62_18550"/>
<proteinExistence type="predicted"/>
<dbReference type="RefSeq" id="WP_084747947.1">
    <property type="nucleotide sequence ID" value="NZ_CP020563.1"/>
</dbReference>
<sequence length="187" mass="19611">MTDGGATWNRLAALLPPAQGEEFKDCWAIGEQEAGLGLLVSGILRDDVAISETVRAEISVLAEVWGEREALAPRLRRCRGDGRPASAAYLIERDDVLVGGDTVAAGLSGSGLVPVPWIGCARCGRALVRVHIREPWGDLSYAAEQYAITTPDRTAVARLFPAGTAGAAEQAFGGLLETCDPAAGQVL</sequence>
<gene>
    <name evidence="1" type="ORF">B7C62_18550</name>
</gene>
<organism evidence="1 2">
    <name type="scientific">Kitasatospora albolonga</name>
    <dbReference type="NCBI Taxonomy" id="68173"/>
    <lineage>
        <taxon>Bacteria</taxon>
        <taxon>Bacillati</taxon>
        <taxon>Actinomycetota</taxon>
        <taxon>Actinomycetes</taxon>
        <taxon>Kitasatosporales</taxon>
        <taxon>Streptomycetaceae</taxon>
        <taxon>Kitasatospora</taxon>
    </lineage>
</organism>
<accession>A0ABC8BVA4</accession>